<organism evidence="3 4">
    <name type="scientific">Halolamina salina</name>
    <dbReference type="NCBI Taxonomy" id="1220023"/>
    <lineage>
        <taxon>Archaea</taxon>
        <taxon>Methanobacteriati</taxon>
        <taxon>Methanobacteriota</taxon>
        <taxon>Stenosarchaea group</taxon>
        <taxon>Halobacteria</taxon>
        <taxon>Halobacteriales</taxon>
        <taxon>Haloferacaceae</taxon>
    </lineage>
</organism>
<evidence type="ECO:0000313" key="3">
    <source>
        <dbReference type="EMBL" id="MFD1525363.1"/>
    </source>
</evidence>
<evidence type="ECO:0000259" key="2">
    <source>
        <dbReference type="Pfam" id="PF24007"/>
    </source>
</evidence>
<gene>
    <name evidence="3" type="ORF">ACFR9S_03475</name>
</gene>
<feature type="transmembrane region" description="Helical" evidence="1">
    <location>
        <begin position="133"/>
        <end position="155"/>
    </location>
</feature>
<dbReference type="EMBL" id="JBHUDH010000026">
    <property type="protein sequence ID" value="MFD1525363.1"/>
    <property type="molecule type" value="Genomic_DNA"/>
</dbReference>
<name>A0ABD6B3U9_9EURY</name>
<protein>
    <recommendedName>
        <fullName evidence="2">DUF7321 domain-containing protein</fullName>
    </recommendedName>
</protein>
<sequence length="159" mass="17961">MVSESTAATLAALSVTISLPFFLYGAWYAIETEVMTWERLLHHLKFVVTGLVLTTAPMLLWMIPRLPGQFGGLAAIHAFFGLQAYALLVLALTGIVRIFQAKRQADLYRNPDPDADIGELHENMGAWRRRLRIGVFGYLILWILAYLVGIARFLMDYVF</sequence>
<keyword evidence="1" id="KW-0812">Transmembrane</keyword>
<proteinExistence type="predicted"/>
<evidence type="ECO:0000313" key="4">
    <source>
        <dbReference type="Proteomes" id="UP001597111"/>
    </source>
</evidence>
<accession>A0ABD6B3U9</accession>
<reference evidence="3 4" key="1">
    <citation type="journal article" date="2019" name="Int. J. Syst. Evol. Microbiol.">
        <title>The Global Catalogue of Microorganisms (GCM) 10K type strain sequencing project: providing services to taxonomists for standard genome sequencing and annotation.</title>
        <authorList>
            <consortium name="The Broad Institute Genomics Platform"/>
            <consortium name="The Broad Institute Genome Sequencing Center for Infectious Disease"/>
            <person name="Wu L."/>
            <person name="Ma J."/>
        </authorList>
    </citation>
    <scope>NUCLEOTIDE SEQUENCE [LARGE SCALE GENOMIC DNA]</scope>
    <source>
        <strain evidence="3 4">CGMCC 1.12285</strain>
    </source>
</reference>
<comment type="caution">
    <text evidence="3">The sequence shown here is derived from an EMBL/GenBank/DDBJ whole genome shotgun (WGS) entry which is preliminary data.</text>
</comment>
<evidence type="ECO:0000256" key="1">
    <source>
        <dbReference type="SAM" id="Phobius"/>
    </source>
</evidence>
<dbReference type="Proteomes" id="UP001597111">
    <property type="component" value="Unassembled WGS sequence"/>
</dbReference>
<dbReference type="AlphaFoldDB" id="A0ABD6B3U9"/>
<feature type="transmembrane region" description="Helical" evidence="1">
    <location>
        <begin position="6"/>
        <end position="30"/>
    </location>
</feature>
<keyword evidence="1" id="KW-0472">Membrane</keyword>
<feature type="transmembrane region" description="Helical" evidence="1">
    <location>
        <begin position="42"/>
        <end position="63"/>
    </location>
</feature>
<dbReference type="InterPro" id="IPR055745">
    <property type="entry name" value="DUF7321"/>
</dbReference>
<feature type="transmembrane region" description="Helical" evidence="1">
    <location>
        <begin position="75"/>
        <end position="99"/>
    </location>
</feature>
<keyword evidence="1" id="KW-1133">Transmembrane helix</keyword>
<dbReference type="RefSeq" id="WP_379731165.1">
    <property type="nucleotide sequence ID" value="NZ_JBHSWZ010000059.1"/>
</dbReference>
<feature type="domain" description="DUF7321" evidence="2">
    <location>
        <begin position="5"/>
        <end position="158"/>
    </location>
</feature>
<keyword evidence="4" id="KW-1185">Reference proteome</keyword>
<dbReference type="Pfam" id="PF24007">
    <property type="entry name" value="DUF7321"/>
    <property type="match status" value="1"/>
</dbReference>